<dbReference type="Proteomes" id="UP000464658">
    <property type="component" value="Chromosome"/>
</dbReference>
<gene>
    <name evidence="2" type="ORF">BsIDN1_17960</name>
</gene>
<organism evidence="2 3">
    <name type="scientific">Bacillus safensis</name>
    <dbReference type="NCBI Taxonomy" id="561879"/>
    <lineage>
        <taxon>Bacteria</taxon>
        <taxon>Bacillati</taxon>
        <taxon>Bacillota</taxon>
        <taxon>Bacilli</taxon>
        <taxon>Bacillales</taxon>
        <taxon>Bacillaceae</taxon>
        <taxon>Bacillus</taxon>
    </lineage>
</organism>
<name>A0A5S9M5T4_BACIA</name>
<dbReference type="CDD" id="cd00293">
    <property type="entry name" value="USP-like"/>
    <property type="match status" value="1"/>
</dbReference>
<evidence type="ECO:0000259" key="1">
    <source>
        <dbReference type="Pfam" id="PF00582"/>
    </source>
</evidence>
<dbReference type="InterPro" id="IPR014729">
    <property type="entry name" value="Rossmann-like_a/b/a_fold"/>
</dbReference>
<proteinExistence type="predicted"/>
<protein>
    <recommendedName>
        <fullName evidence="1">UspA domain-containing protein</fullName>
    </recommendedName>
</protein>
<dbReference type="InterPro" id="IPR006016">
    <property type="entry name" value="UspA"/>
</dbReference>
<dbReference type="AlphaFoldDB" id="A0A5S9M5T4"/>
<accession>A0A5S9M5T4</accession>
<dbReference type="Gene3D" id="3.40.50.620">
    <property type="entry name" value="HUPs"/>
    <property type="match status" value="1"/>
</dbReference>
<dbReference type="EMBL" id="AP021906">
    <property type="protein sequence ID" value="BBP88178.1"/>
    <property type="molecule type" value="Genomic_DNA"/>
</dbReference>
<evidence type="ECO:0000313" key="3">
    <source>
        <dbReference type="Proteomes" id="UP000464658"/>
    </source>
</evidence>
<sequence>MIFEDHTEEVVAEARMLLNEEQFEAAIEIVEGEPAEAIIEYAEEISADLIVMGST</sequence>
<reference evidence="2 3" key="1">
    <citation type="submission" date="2019-12" db="EMBL/GenBank/DDBJ databases">
        <title>Full genome sequence of a Bacillus safensis strain isolated from commercially available natto in Indonesia.</title>
        <authorList>
            <person name="Yoshida M."/>
            <person name="Uomi M."/>
            <person name="Waturangi D."/>
            <person name="Ekaputri J.J."/>
            <person name="Setiamarga D.H.E."/>
        </authorList>
    </citation>
    <scope>NUCLEOTIDE SEQUENCE [LARGE SCALE GENOMIC DNA]</scope>
    <source>
        <strain evidence="2 3">IDN1</strain>
    </source>
</reference>
<evidence type="ECO:0000313" key="2">
    <source>
        <dbReference type="EMBL" id="BBP88178.1"/>
    </source>
</evidence>
<dbReference type="SUPFAM" id="SSF52402">
    <property type="entry name" value="Adenine nucleotide alpha hydrolases-like"/>
    <property type="match status" value="1"/>
</dbReference>
<feature type="domain" description="UspA" evidence="1">
    <location>
        <begin position="9"/>
        <end position="55"/>
    </location>
</feature>
<dbReference type="Pfam" id="PF00582">
    <property type="entry name" value="Usp"/>
    <property type="match status" value="1"/>
</dbReference>